<protein>
    <submittedName>
        <fullName evidence="2">Uncharacterized protein</fullName>
    </submittedName>
</protein>
<reference evidence="2 3" key="1">
    <citation type="submission" date="2016-06" db="EMBL/GenBank/DDBJ databases">
        <authorList>
            <person name="Kjaerup R.B."/>
            <person name="Dalgaard T.S."/>
            <person name="Juul-Madsen H.R."/>
        </authorList>
    </citation>
    <scope>NUCLEOTIDE SEQUENCE [LARGE SCALE GENOMIC DNA]</scope>
    <source>
        <strain evidence="2 3">1199456.5</strain>
    </source>
</reference>
<proteinExistence type="predicted"/>
<evidence type="ECO:0000313" key="2">
    <source>
        <dbReference type="EMBL" id="OBA85296.1"/>
    </source>
</evidence>
<dbReference type="EMBL" id="LZSF01000181">
    <property type="protein sequence ID" value="OBA85296.1"/>
    <property type="molecule type" value="Genomic_DNA"/>
</dbReference>
<feature type="transmembrane region" description="Helical" evidence="1">
    <location>
        <begin position="31"/>
        <end position="49"/>
    </location>
</feature>
<accession>A0A1A0MJR0</accession>
<name>A0A1A0MJR0_MYCMU</name>
<keyword evidence="1" id="KW-0472">Membrane</keyword>
<dbReference type="Proteomes" id="UP000093962">
    <property type="component" value="Unassembled WGS sequence"/>
</dbReference>
<comment type="caution">
    <text evidence="2">The sequence shown here is derived from an EMBL/GenBank/DDBJ whole genome shotgun (WGS) entry which is preliminary data.</text>
</comment>
<organism evidence="2 3">
    <name type="scientific">Mycolicibacterium mucogenicum</name>
    <name type="common">Mycobacterium mucogenicum</name>
    <dbReference type="NCBI Taxonomy" id="56689"/>
    <lineage>
        <taxon>Bacteria</taxon>
        <taxon>Bacillati</taxon>
        <taxon>Actinomycetota</taxon>
        <taxon>Actinomycetes</taxon>
        <taxon>Mycobacteriales</taxon>
        <taxon>Mycobacteriaceae</taxon>
        <taxon>Mycolicibacterium</taxon>
    </lineage>
</organism>
<keyword evidence="1" id="KW-0812">Transmembrane</keyword>
<evidence type="ECO:0000313" key="3">
    <source>
        <dbReference type="Proteomes" id="UP000093962"/>
    </source>
</evidence>
<sequence>MASLQTANAGAAVQLEAMSIRAGAAATPTAAISRFVLVLWVLVMINVRFSKLGPTVRLRL</sequence>
<gene>
    <name evidence="2" type="ORF">A5642_24465</name>
</gene>
<dbReference type="AlphaFoldDB" id="A0A1A0MJR0"/>
<keyword evidence="1" id="KW-1133">Transmembrane helix</keyword>
<evidence type="ECO:0000256" key="1">
    <source>
        <dbReference type="SAM" id="Phobius"/>
    </source>
</evidence>